<feature type="region of interest" description="Disordered" evidence="1">
    <location>
        <begin position="1"/>
        <end position="30"/>
    </location>
</feature>
<organism evidence="3 4">
    <name type="scientific">Ensete ventricosum</name>
    <name type="common">Abyssinian banana</name>
    <name type="synonym">Musa ensete</name>
    <dbReference type="NCBI Taxonomy" id="4639"/>
    <lineage>
        <taxon>Eukaryota</taxon>
        <taxon>Viridiplantae</taxon>
        <taxon>Streptophyta</taxon>
        <taxon>Embryophyta</taxon>
        <taxon>Tracheophyta</taxon>
        <taxon>Spermatophyta</taxon>
        <taxon>Magnoliopsida</taxon>
        <taxon>Liliopsida</taxon>
        <taxon>Zingiberales</taxon>
        <taxon>Musaceae</taxon>
        <taxon>Ensete</taxon>
    </lineage>
</organism>
<keyword evidence="2" id="KW-1133">Transmembrane helix</keyword>
<dbReference type="AlphaFoldDB" id="A0A427B1H6"/>
<evidence type="ECO:0000313" key="4">
    <source>
        <dbReference type="Proteomes" id="UP000287651"/>
    </source>
</evidence>
<accession>A0A427B1H6</accession>
<dbReference type="Proteomes" id="UP000287651">
    <property type="component" value="Unassembled WGS sequence"/>
</dbReference>
<evidence type="ECO:0000256" key="1">
    <source>
        <dbReference type="SAM" id="MobiDB-lite"/>
    </source>
</evidence>
<feature type="transmembrane region" description="Helical" evidence="2">
    <location>
        <begin position="57"/>
        <end position="75"/>
    </location>
</feature>
<evidence type="ECO:0000256" key="2">
    <source>
        <dbReference type="SAM" id="Phobius"/>
    </source>
</evidence>
<protein>
    <submittedName>
        <fullName evidence="3">Uncharacterized protein</fullName>
    </submittedName>
</protein>
<comment type="caution">
    <text evidence="3">The sequence shown here is derived from an EMBL/GenBank/DDBJ whole genome shotgun (WGS) entry which is preliminary data.</text>
</comment>
<feature type="compositionally biased region" description="Basic and acidic residues" evidence="1">
    <location>
        <begin position="10"/>
        <end position="23"/>
    </location>
</feature>
<dbReference type="EMBL" id="AMZH03000712">
    <property type="protein sequence ID" value="RRT82364.1"/>
    <property type="molecule type" value="Genomic_DNA"/>
</dbReference>
<evidence type="ECO:0000313" key="3">
    <source>
        <dbReference type="EMBL" id="RRT82364.1"/>
    </source>
</evidence>
<sequence>MDGPSGLFASDDRQELGEDDPRGESSPPPGVAILLEVSPLVGNARFSFRSSFWLSPWPLLRLLILLLLLLLLCNCSRP</sequence>
<proteinExistence type="predicted"/>
<name>A0A427B1H6_ENSVE</name>
<gene>
    <name evidence="3" type="ORF">B296_00013104</name>
</gene>
<keyword evidence="2" id="KW-0812">Transmembrane</keyword>
<reference evidence="3 4" key="1">
    <citation type="journal article" date="2014" name="Agronomy (Basel)">
        <title>A Draft Genome Sequence for Ensete ventricosum, the Drought-Tolerant Tree Against Hunger.</title>
        <authorList>
            <person name="Harrison J."/>
            <person name="Moore K.A."/>
            <person name="Paszkiewicz K."/>
            <person name="Jones T."/>
            <person name="Grant M."/>
            <person name="Ambacheew D."/>
            <person name="Muzemil S."/>
            <person name="Studholme D.J."/>
        </authorList>
    </citation>
    <scope>NUCLEOTIDE SEQUENCE [LARGE SCALE GENOMIC DNA]</scope>
</reference>
<keyword evidence="2" id="KW-0472">Membrane</keyword>